<evidence type="ECO:0000313" key="7">
    <source>
        <dbReference type="EMBL" id="SCW92205.1"/>
    </source>
</evidence>
<feature type="transmembrane region" description="Helical" evidence="6">
    <location>
        <begin position="66"/>
        <end position="86"/>
    </location>
</feature>
<keyword evidence="4 6" id="KW-1133">Transmembrane helix</keyword>
<dbReference type="Pfam" id="PF03739">
    <property type="entry name" value="LptF_LptG"/>
    <property type="match status" value="1"/>
</dbReference>
<dbReference type="PROSITE" id="PS51257">
    <property type="entry name" value="PROKAR_LIPOPROTEIN"/>
    <property type="match status" value="1"/>
</dbReference>
<dbReference type="InterPro" id="IPR005495">
    <property type="entry name" value="LptG/LptF_permease"/>
</dbReference>
<dbReference type="PANTHER" id="PTHR33529:SF2">
    <property type="entry name" value="LIPOPOLYSACCHARIDE EXPORT SYSTEM PERMEASE PROTEIN LPTG"/>
    <property type="match status" value="1"/>
</dbReference>
<evidence type="ECO:0000256" key="2">
    <source>
        <dbReference type="ARBA" id="ARBA00022475"/>
    </source>
</evidence>
<dbReference type="InterPro" id="IPR030923">
    <property type="entry name" value="LptG"/>
</dbReference>
<accession>A0A1G4UGZ9</accession>
<dbReference type="GO" id="GO:0055085">
    <property type="term" value="P:transmembrane transport"/>
    <property type="evidence" value="ECO:0007669"/>
    <property type="project" value="InterPro"/>
</dbReference>
<feature type="transmembrane region" description="Helical" evidence="6">
    <location>
        <begin position="277"/>
        <end position="298"/>
    </location>
</feature>
<evidence type="ECO:0000256" key="3">
    <source>
        <dbReference type="ARBA" id="ARBA00022692"/>
    </source>
</evidence>
<feature type="transmembrane region" description="Helical" evidence="6">
    <location>
        <begin position="304"/>
        <end position="321"/>
    </location>
</feature>
<name>A0A1G4UGZ9_9HYPH</name>
<keyword evidence="3 6" id="KW-0812">Transmembrane</keyword>
<feature type="transmembrane region" description="Helical" evidence="6">
    <location>
        <begin position="98"/>
        <end position="120"/>
    </location>
</feature>
<comment type="subcellular location">
    <subcellularLocation>
        <location evidence="1">Cell membrane</location>
        <topology evidence="1">Multi-pass membrane protein</topology>
    </subcellularLocation>
</comment>
<dbReference type="GO" id="GO:0015920">
    <property type="term" value="P:lipopolysaccharide transport"/>
    <property type="evidence" value="ECO:0007669"/>
    <property type="project" value="TreeGrafter"/>
</dbReference>
<organism evidence="7 8">
    <name type="scientific">Ancylobacter rudongensis</name>
    <dbReference type="NCBI Taxonomy" id="177413"/>
    <lineage>
        <taxon>Bacteria</taxon>
        <taxon>Pseudomonadati</taxon>
        <taxon>Pseudomonadota</taxon>
        <taxon>Alphaproteobacteria</taxon>
        <taxon>Hyphomicrobiales</taxon>
        <taxon>Xanthobacteraceae</taxon>
        <taxon>Ancylobacter</taxon>
    </lineage>
</organism>
<feature type="transmembrane region" description="Helical" evidence="6">
    <location>
        <begin position="14"/>
        <end position="35"/>
    </location>
</feature>
<reference evidence="8" key="1">
    <citation type="submission" date="2016-10" db="EMBL/GenBank/DDBJ databases">
        <authorList>
            <person name="Varghese N."/>
            <person name="Submissions S."/>
        </authorList>
    </citation>
    <scope>NUCLEOTIDE SEQUENCE [LARGE SCALE GENOMIC DNA]</scope>
    <source>
        <strain evidence="8">CGMCC 1.1761</strain>
    </source>
</reference>
<dbReference type="AlphaFoldDB" id="A0A1G4UGZ9"/>
<dbReference type="Proteomes" id="UP000198889">
    <property type="component" value="Unassembled WGS sequence"/>
</dbReference>
<keyword evidence="8" id="KW-1185">Reference proteome</keyword>
<sequence>MIGRTLGFYFGRRFITSVMGIFVGCASLIMLIDLLELSRRVGERDVDFGTLLLLVFYRMPFFTEQLLPFAVLFGAIGTFLTLSRRLELVVARAAGISAWQFIAPAALIAVALGTFSTTVYNPVSALFKERASRLEAEIFNRQTGLFAAGRSGFWLRQQSIDGQAIIQAAATSNGGRELTGVNVFLFDTHDKLLERIEARRAVLDPGAWRLENARVLTPAIGLQEYDVYMLATNLTPNQVQESLQSETVPFWDLPAAIDAATRVGFGAERYRLQYQSLLARPALLLAMVLIAASVSLRVFRFGGIGQTILGGVAAGFLLYVFTKLAEDLGEAGIVHPIIAAWFPAGVGALMGILILLHREDG</sequence>
<dbReference type="RefSeq" id="WP_091442883.1">
    <property type="nucleotide sequence ID" value="NZ_FMTP01000007.1"/>
</dbReference>
<evidence type="ECO:0000256" key="5">
    <source>
        <dbReference type="ARBA" id="ARBA00023136"/>
    </source>
</evidence>
<evidence type="ECO:0000256" key="4">
    <source>
        <dbReference type="ARBA" id="ARBA00022989"/>
    </source>
</evidence>
<evidence type="ECO:0000256" key="1">
    <source>
        <dbReference type="ARBA" id="ARBA00004651"/>
    </source>
</evidence>
<dbReference type="STRING" id="177413.SAMN05660859_3807"/>
<proteinExistence type="predicted"/>
<evidence type="ECO:0000313" key="8">
    <source>
        <dbReference type="Proteomes" id="UP000198889"/>
    </source>
</evidence>
<dbReference type="GO" id="GO:0043190">
    <property type="term" value="C:ATP-binding cassette (ABC) transporter complex"/>
    <property type="evidence" value="ECO:0007669"/>
    <property type="project" value="InterPro"/>
</dbReference>
<protein>
    <submittedName>
        <fullName evidence="7">Lipopolysaccharide export system permease protein</fullName>
    </submittedName>
</protein>
<dbReference type="PANTHER" id="PTHR33529">
    <property type="entry name" value="SLR0882 PROTEIN-RELATED"/>
    <property type="match status" value="1"/>
</dbReference>
<gene>
    <name evidence="7" type="ORF">SAMN05660859_3807</name>
</gene>
<evidence type="ECO:0000256" key="6">
    <source>
        <dbReference type="SAM" id="Phobius"/>
    </source>
</evidence>
<keyword evidence="2" id="KW-1003">Cell membrane</keyword>
<keyword evidence="5 6" id="KW-0472">Membrane</keyword>
<feature type="transmembrane region" description="Helical" evidence="6">
    <location>
        <begin position="333"/>
        <end position="356"/>
    </location>
</feature>
<dbReference type="NCBIfam" id="TIGR04408">
    <property type="entry name" value="LptG_lptG"/>
    <property type="match status" value="1"/>
</dbReference>
<dbReference type="EMBL" id="FMTP01000007">
    <property type="protein sequence ID" value="SCW92205.1"/>
    <property type="molecule type" value="Genomic_DNA"/>
</dbReference>